<dbReference type="STRING" id="161398.PP2015_3309"/>
<evidence type="ECO:0000256" key="13">
    <source>
        <dbReference type="SAM" id="SignalP"/>
    </source>
</evidence>
<dbReference type="AlphaFoldDB" id="A0A0S2K6F6"/>
<feature type="domain" description="TonB-dependent receptor plug" evidence="15">
    <location>
        <begin position="50"/>
        <end position="155"/>
    </location>
</feature>
<sequence length="780" mass="86526">MKLSALSFALRASLAIPMALSSQLVFADDQGDEKEIETIMVTGQKVARSLQETTTSVAVLTPEMIEQQQINTFTDVMVNTANTHGDSYGFSIRGIDGFNVSGGGNSYLASVYIDGAPLPQGLVRNGGFSTWDAQQVEILRGPQSTLQGRNALAGAVILNTQMPSHENEGKYKLLIGQNGQQEAGIAIGGGLIEDELSFRFSGEEKRYDGNVINLHDNSDSDFNEEHTYRLKFLYEPAGFEDFSAMLSYMNAERVYGDANLTTNAGEVDFDNRTTIYNDTRERKAETELVSLTLSYDIDSELSFSSYTTYSDVLEAFDWDSDYPQGLGNTPIVDTGSSTLYDNTEKTLTQEFRLTFDYESFSGVAGAYYFNGDREALSNGLNNYNLSRLGLSSSVLQARYKLSPQIADLVIAQYADFDPARTQIYSLTETEVTSYALFADGVWHLNDQWDILAGVRFDREEQKNGNDAKYTILNQDKMPNPANYVGTPYEGIVPLITGINSLLLGLAADASKPAALSDTSFNTFLPKIGVSYHLNDDITSTFTFQKGYRSGGVGINQAKSVTFEYEPEYTDNYELAIRSTWLEGALTANANFFYTDWTDQQVSVQLSSNNFDLETVNAGSSEVKGFEFEVNYNVTDYLKAYAAIGYAGTEFTDFKITTPETEYDLTGRQFSAPERTQSAGLTYQGPEGLFANININYASDAPNRPNPYRDGLQPGDAFFDLHNDARTLVNVQLGYEWDNYGIYFIGKNITDEEYYVAHRARNARLGAPAEYAISFRGVFDW</sequence>
<evidence type="ECO:0000256" key="9">
    <source>
        <dbReference type="ARBA" id="ARBA00023136"/>
    </source>
</evidence>
<dbReference type="Pfam" id="PF07715">
    <property type="entry name" value="Plug"/>
    <property type="match status" value="1"/>
</dbReference>
<dbReference type="KEGG" id="pphe:PP2015_3309"/>
<dbReference type="PROSITE" id="PS52016">
    <property type="entry name" value="TONB_DEPENDENT_REC_3"/>
    <property type="match status" value="1"/>
</dbReference>
<dbReference type="PATRIC" id="fig|161398.10.peg.3374"/>
<keyword evidence="3 11" id="KW-1134">Transmembrane beta strand</keyword>
<dbReference type="Proteomes" id="UP000061457">
    <property type="component" value="Chromosome I"/>
</dbReference>
<keyword evidence="9 11" id="KW-0472">Membrane</keyword>
<comment type="similarity">
    <text evidence="11 12">Belongs to the TonB-dependent receptor family.</text>
</comment>
<evidence type="ECO:0000256" key="7">
    <source>
        <dbReference type="ARBA" id="ARBA00023065"/>
    </source>
</evidence>
<dbReference type="Pfam" id="PF00593">
    <property type="entry name" value="TonB_dep_Rec_b-barrel"/>
    <property type="match status" value="1"/>
</dbReference>
<dbReference type="OrthoDB" id="9812811at2"/>
<evidence type="ECO:0000256" key="3">
    <source>
        <dbReference type="ARBA" id="ARBA00022452"/>
    </source>
</evidence>
<dbReference type="InterPro" id="IPR036942">
    <property type="entry name" value="Beta-barrel_TonB_sf"/>
</dbReference>
<evidence type="ECO:0000313" key="16">
    <source>
        <dbReference type="EMBL" id="ALO43785.1"/>
    </source>
</evidence>
<dbReference type="RefSeq" id="WP_058031427.1">
    <property type="nucleotide sequence ID" value="NZ_CP013187.1"/>
</dbReference>
<evidence type="ECO:0000256" key="4">
    <source>
        <dbReference type="ARBA" id="ARBA00022496"/>
    </source>
</evidence>
<dbReference type="GO" id="GO:0009279">
    <property type="term" value="C:cell outer membrane"/>
    <property type="evidence" value="ECO:0007669"/>
    <property type="project" value="UniProtKB-SubCell"/>
</dbReference>
<evidence type="ECO:0000313" key="17">
    <source>
        <dbReference type="Proteomes" id="UP000061457"/>
    </source>
</evidence>
<feature type="signal peptide" evidence="13">
    <location>
        <begin position="1"/>
        <end position="27"/>
    </location>
</feature>
<dbReference type="EMBL" id="CP013187">
    <property type="protein sequence ID" value="ALO43785.1"/>
    <property type="molecule type" value="Genomic_DNA"/>
</dbReference>
<dbReference type="InterPro" id="IPR012910">
    <property type="entry name" value="Plug_dom"/>
</dbReference>
<reference evidence="16 17" key="1">
    <citation type="submission" date="2015-11" db="EMBL/GenBank/DDBJ databases">
        <authorList>
            <person name="Zhang Y."/>
            <person name="Guo Z."/>
        </authorList>
    </citation>
    <scope>NUCLEOTIDE SEQUENCE [LARGE SCALE GENOMIC DNA]</scope>
    <source>
        <strain evidence="16 17">KCTC 12086</strain>
    </source>
</reference>
<dbReference type="SUPFAM" id="SSF56935">
    <property type="entry name" value="Porins"/>
    <property type="match status" value="1"/>
</dbReference>
<proteinExistence type="inferred from homology"/>
<dbReference type="Gene3D" id="2.40.170.20">
    <property type="entry name" value="TonB-dependent receptor, beta-barrel domain"/>
    <property type="match status" value="1"/>
</dbReference>
<feature type="chain" id="PRO_5006601115" evidence="13">
    <location>
        <begin position="28"/>
        <end position="780"/>
    </location>
</feature>
<evidence type="ECO:0000256" key="1">
    <source>
        <dbReference type="ARBA" id="ARBA00004571"/>
    </source>
</evidence>
<keyword evidence="10 11" id="KW-0998">Cell outer membrane</keyword>
<dbReference type="PANTHER" id="PTHR32552:SF81">
    <property type="entry name" value="TONB-DEPENDENT OUTER MEMBRANE RECEPTOR"/>
    <property type="match status" value="1"/>
</dbReference>
<dbReference type="Gene3D" id="2.170.130.10">
    <property type="entry name" value="TonB-dependent receptor, plug domain"/>
    <property type="match status" value="1"/>
</dbReference>
<dbReference type="InterPro" id="IPR000531">
    <property type="entry name" value="Beta-barrel_TonB"/>
</dbReference>
<keyword evidence="6" id="KW-0408">Iron</keyword>
<organism evidence="16 17">
    <name type="scientific">Pseudoalteromonas phenolica</name>
    <dbReference type="NCBI Taxonomy" id="161398"/>
    <lineage>
        <taxon>Bacteria</taxon>
        <taxon>Pseudomonadati</taxon>
        <taxon>Pseudomonadota</taxon>
        <taxon>Gammaproteobacteria</taxon>
        <taxon>Alteromonadales</taxon>
        <taxon>Pseudoalteromonadaceae</taxon>
        <taxon>Pseudoalteromonas</taxon>
    </lineage>
</organism>
<keyword evidence="5 11" id="KW-0812">Transmembrane</keyword>
<keyword evidence="17" id="KW-1185">Reference proteome</keyword>
<feature type="domain" description="TonB-dependent receptor-like beta-barrel" evidence="14">
    <location>
        <begin position="256"/>
        <end position="747"/>
    </location>
</feature>
<evidence type="ECO:0000256" key="2">
    <source>
        <dbReference type="ARBA" id="ARBA00022448"/>
    </source>
</evidence>
<comment type="subcellular location">
    <subcellularLocation>
        <location evidence="1 11">Cell outer membrane</location>
        <topology evidence="1 11">Multi-pass membrane protein</topology>
    </subcellularLocation>
</comment>
<dbReference type="PANTHER" id="PTHR32552">
    <property type="entry name" value="FERRICHROME IRON RECEPTOR-RELATED"/>
    <property type="match status" value="1"/>
</dbReference>
<keyword evidence="8 12" id="KW-0798">TonB box</keyword>
<evidence type="ECO:0000256" key="8">
    <source>
        <dbReference type="ARBA" id="ARBA00023077"/>
    </source>
</evidence>
<keyword evidence="13" id="KW-0732">Signal</keyword>
<keyword evidence="4" id="KW-0410">Iron transport</keyword>
<dbReference type="GO" id="GO:0006826">
    <property type="term" value="P:iron ion transport"/>
    <property type="evidence" value="ECO:0007669"/>
    <property type="project" value="UniProtKB-KW"/>
</dbReference>
<evidence type="ECO:0000256" key="11">
    <source>
        <dbReference type="PROSITE-ProRule" id="PRU01360"/>
    </source>
</evidence>
<name>A0A0S2K6F6_9GAMM</name>
<evidence type="ECO:0000256" key="6">
    <source>
        <dbReference type="ARBA" id="ARBA00023004"/>
    </source>
</evidence>
<keyword evidence="7" id="KW-0406">Ion transport</keyword>
<accession>A0A0S2K6F6</accession>
<evidence type="ECO:0000256" key="12">
    <source>
        <dbReference type="RuleBase" id="RU003357"/>
    </source>
</evidence>
<keyword evidence="2 11" id="KW-0813">Transport</keyword>
<evidence type="ECO:0000256" key="5">
    <source>
        <dbReference type="ARBA" id="ARBA00022692"/>
    </source>
</evidence>
<evidence type="ECO:0000256" key="10">
    <source>
        <dbReference type="ARBA" id="ARBA00023237"/>
    </source>
</evidence>
<dbReference type="InterPro" id="IPR039426">
    <property type="entry name" value="TonB-dep_rcpt-like"/>
</dbReference>
<evidence type="ECO:0000259" key="14">
    <source>
        <dbReference type="Pfam" id="PF00593"/>
    </source>
</evidence>
<evidence type="ECO:0000259" key="15">
    <source>
        <dbReference type="Pfam" id="PF07715"/>
    </source>
</evidence>
<dbReference type="InterPro" id="IPR037066">
    <property type="entry name" value="Plug_dom_sf"/>
</dbReference>
<gene>
    <name evidence="16" type="ORF">PP2015_3309</name>
</gene>
<protein>
    <submittedName>
        <fullName evidence="16">Outer membrane protein</fullName>
    </submittedName>
</protein>